<sequence>MSKYNASVVFKTLISLFIAGLIVIAGSWVRSILIRLFRQDWVLYFANNLNFDLDYFQLKNTHFLNLKLIYLSTIIFINWFITK</sequence>
<proteinExistence type="predicted"/>
<keyword evidence="1" id="KW-1133">Transmembrane helix</keyword>
<accession>A0AAU9KJP8</accession>
<comment type="caution">
    <text evidence="2">The sequence shown here is derived from an EMBL/GenBank/DDBJ whole genome shotgun (WGS) entry which is preliminary data.</text>
</comment>
<feature type="transmembrane region" description="Helical" evidence="1">
    <location>
        <begin position="6"/>
        <end position="29"/>
    </location>
</feature>
<keyword evidence="3" id="KW-1185">Reference proteome</keyword>
<feature type="transmembrane region" description="Helical" evidence="1">
    <location>
        <begin position="63"/>
        <end position="81"/>
    </location>
</feature>
<reference evidence="2" key="1">
    <citation type="submission" date="2021-09" db="EMBL/GenBank/DDBJ databases">
        <authorList>
            <consortium name="AG Swart"/>
            <person name="Singh M."/>
            <person name="Singh A."/>
            <person name="Seah K."/>
            <person name="Emmerich C."/>
        </authorList>
    </citation>
    <scope>NUCLEOTIDE SEQUENCE</scope>
    <source>
        <strain evidence="2">ATCC30299</strain>
    </source>
</reference>
<evidence type="ECO:0000313" key="2">
    <source>
        <dbReference type="EMBL" id="CAG9334257.1"/>
    </source>
</evidence>
<keyword evidence="1" id="KW-0472">Membrane</keyword>
<name>A0AAU9KJP8_9CILI</name>
<gene>
    <name evidence="2" type="ORF">BSTOLATCC_MIC60876</name>
</gene>
<dbReference type="Proteomes" id="UP001162131">
    <property type="component" value="Unassembled WGS sequence"/>
</dbReference>
<dbReference type="AlphaFoldDB" id="A0AAU9KJP8"/>
<evidence type="ECO:0000256" key="1">
    <source>
        <dbReference type="SAM" id="Phobius"/>
    </source>
</evidence>
<organism evidence="2 3">
    <name type="scientific">Blepharisma stoltei</name>
    <dbReference type="NCBI Taxonomy" id="1481888"/>
    <lineage>
        <taxon>Eukaryota</taxon>
        <taxon>Sar</taxon>
        <taxon>Alveolata</taxon>
        <taxon>Ciliophora</taxon>
        <taxon>Postciliodesmatophora</taxon>
        <taxon>Heterotrichea</taxon>
        <taxon>Heterotrichida</taxon>
        <taxon>Blepharismidae</taxon>
        <taxon>Blepharisma</taxon>
    </lineage>
</organism>
<dbReference type="EMBL" id="CAJZBQ010000058">
    <property type="protein sequence ID" value="CAG9334257.1"/>
    <property type="molecule type" value="Genomic_DNA"/>
</dbReference>
<protein>
    <submittedName>
        <fullName evidence="2">Uncharacterized protein</fullName>
    </submittedName>
</protein>
<keyword evidence="1" id="KW-0812">Transmembrane</keyword>
<evidence type="ECO:0000313" key="3">
    <source>
        <dbReference type="Proteomes" id="UP001162131"/>
    </source>
</evidence>